<comment type="similarity">
    <text evidence="1">Belongs to the RTT106 family.</text>
</comment>
<dbReference type="SUPFAM" id="SSF50729">
    <property type="entry name" value="PH domain-like"/>
    <property type="match status" value="1"/>
</dbReference>
<dbReference type="AlphaFoldDB" id="S8A7C8"/>
<dbReference type="InterPro" id="IPR050454">
    <property type="entry name" value="RTT106/SSRP1_HistChap/FACT"/>
</dbReference>
<feature type="compositionally biased region" description="Low complexity" evidence="4">
    <location>
        <begin position="482"/>
        <end position="494"/>
    </location>
</feature>
<dbReference type="InterPro" id="IPR011993">
    <property type="entry name" value="PH-like_dom_sf"/>
</dbReference>
<evidence type="ECO:0000259" key="5">
    <source>
        <dbReference type="SMART" id="SM01287"/>
    </source>
</evidence>
<comment type="caution">
    <text evidence="6">The sequence shown here is derived from an EMBL/GenBank/DDBJ whole genome shotgun (WGS) entry which is preliminary data.</text>
</comment>
<accession>S8A7C8</accession>
<evidence type="ECO:0000256" key="3">
    <source>
        <dbReference type="ARBA" id="ARBA00038654"/>
    </source>
</evidence>
<evidence type="ECO:0000256" key="1">
    <source>
        <dbReference type="ARBA" id="ARBA00006159"/>
    </source>
</evidence>
<dbReference type="OrthoDB" id="75754at2759"/>
<name>S8A7C8_DACHA</name>
<dbReference type="eggNOG" id="ENOG502R9PE">
    <property type="taxonomic scope" value="Eukaryota"/>
</dbReference>
<feature type="compositionally biased region" description="Polar residues" evidence="4">
    <location>
        <begin position="495"/>
        <end position="504"/>
    </location>
</feature>
<evidence type="ECO:0000313" key="7">
    <source>
        <dbReference type="Proteomes" id="UP000015100"/>
    </source>
</evidence>
<dbReference type="HOGENOM" id="CLU_033828_0_0_1"/>
<feature type="region of interest" description="Disordered" evidence="4">
    <location>
        <begin position="457"/>
        <end position="524"/>
    </location>
</feature>
<dbReference type="GO" id="GO:0042393">
    <property type="term" value="F:histone binding"/>
    <property type="evidence" value="ECO:0007669"/>
    <property type="project" value="TreeGrafter"/>
</dbReference>
<dbReference type="STRING" id="1284197.S8A7C8"/>
<organism evidence="6 7">
    <name type="scientific">Dactylellina haptotyla (strain CBS 200.50)</name>
    <name type="common">Nematode-trapping fungus</name>
    <name type="synonym">Monacrosporium haptotylum</name>
    <dbReference type="NCBI Taxonomy" id="1284197"/>
    <lineage>
        <taxon>Eukaryota</taxon>
        <taxon>Fungi</taxon>
        <taxon>Dikarya</taxon>
        <taxon>Ascomycota</taxon>
        <taxon>Pezizomycotina</taxon>
        <taxon>Orbiliomycetes</taxon>
        <taxon>Orbiliales</taxon>
        <taxon>Orbiliaceae</taxon>
        <taxon>Dactylellina</taxon>
    </lineage>
</organism>
<feature type="compositionally biased region" description="Acidic residues" evidence="4">
    <location>
        <begin position="506"/>
        <end position="524"/>
    </location>
</feature>
<feature type="domain" description="Histone chaperone RTT106/FACT complex subunit SPT16-like middle" evidence="5">
    <location>
        <begin position="333"/>
        <end position="425"/>
    </location>
</feature>
<dbReference type="GO" id="GO:0031491">
    <property type="term" value="F:nucleosome binding"/>
    <property type="evidence" value="ECO:0007669"/>
    <property type="project" value="TreeGrafter"/>
</dbReference>
<evidence type="ECO:0000256" key="2">
    <source>
        <dbReference type="ARBA" id="ARBA00037550"/>
    </source>
</evidence>
<comment type="function">
    <text evidence="2">Histones H3 and H4 chaperone involved in the nucleosome formation and heterochromatin silencing. Required for the deposition of H3K56ac-carrying H3-H4 complex onto newly-replicated DNA. Plays a role in the transcriptional regulation of the cell-cycle dependent histone genes by creating a repressive structure at the core histone gene promoter.</text>
</comment>
<dbReference type="PANTHER" id="PTHR45849:SF3">
    <property type="entry name" value="HISTONE CHAPERONE RTT106"/>
    <property type="match status" value="1"/>
</dbReference>
<sequence length="524" mass="57783">MVDQRGEPRCALTVLGFLRIGGQGGEAQSIDKSERGRRREMIWGRWEKQQKGGCVYFVCLDEGLLSSSAAARESNPIRCSAAEWVGALPTTGLTQLPPTATPEQHPPRISHALSIGIMAAVPRPEDAFVDAPVLQKEILDYIARFPQSLDIFQRISHYIIETRGSSRDDKDGPAAKRRKLETISGPQLEIVSKSDLATEIGTQPYLLRIPDISFSIPQRKKFAVIATSAAIGAVNSTGGFEFGVFLKDIDYVACLPVPEKAVSHGISDTETDPLLFTVPDTPVKKDVSVTDTSGPKQNLIATLEGQLRLKVSEPEPGIFQSLAVNLYRKSESSFHVKSHLGIKEGFLFFLQDAIIWGFKKPLHCFEFDSIESSSYTSITQRTFSLTIRALEQFGGKEVEFSMIDQIEHPAIDEYLRRNQLKDASMAEARRAKVLPSLAKENTGAKSELQAAENEILAMDNEDDDEDDDDDYEEDGDEDRSDSGNSESGDSDTGSADNRMSNLNNLAEDELGSELEEVEITDDEE</sequence>
<gene>
    <name evidence="6" type="ORF">H072_9337</name>
</gene>
<dbReference type="EMBL" id="AQGS01000762">
    <property type="protein sequence ID" value="EPS37051.1"/>
    <property type="molecule type" value="Genomic_DNA"/>
</dbReference>
<evidence type="ECO:0000256" key="4">
    <source>
        <dbReference type="SAM" id="MobiDB-lite"/>
    </source>
</evidence>
<dbReference type="InterPro" id="IPR013719">
    <property type="entry name" value="RTT106/SPT16-like_middle_dom"/>
</dbReference>
<proteinExistence type="inferred from homology"/>
<dbReference type="PANTHER" id="PTHR45849">
    <property type="entry name" value="FACT COMPLEX SUBUNIT SSRP1"/>
    <property type="match status" value="1"/>
</dbReference>
<comment type="subunit">
    <text evidence="3">Interacts with histones H3 and H4.</text>
</comment>
<reference evidence="7" key="2">
    <citation type="submission" date="2013-04" db="EMBL/GenBank/DDBJ databases">
        <title>Genomic mechanisms accounting for the adaptation to parasitism in nematode-trapping fungi.</title>
        <authorList>
            <person name="Ahren D.G."/>
        </authorList>
    </citation>
    <scope>NUCLEOTIDE SEQUENCE [LARGE SCALE GENOMIC DNA]</scope>
    <source>
        <strain evidence="7">CBS 200.50</strain>
    </source>
</reference>
<dbReference type="Pfam" id="PF08512">
    <property type="entry name" value="Rttp106-like_middle"/>
    <property type="match status" value="1"/>
</dbReference>
<keyword evidence="7" id="KW-1185">Reference proteome</keyword>
<evidence type="ECO:0000313" key="6">
    <source>
        <dbReference type="EMBL" id="EPS37051.1"/>
    </source>
</evidence>
<reference evidence="6 7" key="1">
    <citation type="journal article" date="2013" name="PLoS Genet.">
        <title>Genomic mechanisms accounting for the adaptation to parasitism in nematode-trapping fungi.</title>
        <authorList>
            <person name="Meerupati T."/>
            <person name="Andersson K.M."/>
            <person name="Friman E."/>
            <person name="Kumar D."/>
            <person name="Tunlid A."/>
            <person name="Ahren D."/>
        </authorList>
    </citation>
    <scope>NUCLEOTIDE SEQUENCE [LARGE SCALE GENOMIC DNA]</scope>
    <source>
        <strain evidence="6 7">CBS 200.50</strain>
    </source>
</reference>
<dbReference type="SMART" id="SM01287">
    <property type="entry name" value="Rtt106"/>
    <property type="match status" value="1"/>
</dbReference>
<protein>
    <recommendedName>
        <fullName evidence="5">Histone chaperone RTT106/FACT complex subunit SPT16-like middle domain-containing protein</fullName>
    </recommendedName>
</protein>
<dbReference type="Gene3D" id="2.30.29.30">
    <property type="entry name" value="Pleckstrin-homology domain (PH domain)/Phosphotyrosine-binding domain (PTB)"/>
    <property type="match status" value="1"/>
</dbReference>
<dbReference type="Proteomes" id="UP000015100">
    <property type="component" value="Unassembled WGS sequence"/>
</dbReference>
<feature type="compositionally biased region" description="Acidic residues" evidence="4">
    <location>
        <begin position="459"/>
        <end position="479"/>
    </location>
</feature>